<comment type="similarity">
    <text evidence="2 10">Belongs to the mitochondrial carrier (TC 2.A.29) family.</text>
</comment>
<feature type="transmembrane region" description="Helical" evidence="12">
    <location>
        <begin position="257"/>
        <end position="279"/>
    </location>
</feature>
<evidence type="ECO:0000256" key="5">
    <source>
        <dbReference type="ARBA" id="ARBA00022737"/>
    </source>
</evidence>
<dbReference type="GO" id="GO:0016020">
    <property type="term" value="C:membrane"/>
    <property type="evidence" value="ECO:0007669"/>
    <property type="project" value="UniProtKB-SubCell"/>
</dbReference>
<dbReference type="STRING" id="1047168.A0A0F4GWN1"/>
<evidence type="ECO:0000256" key="4">
    <source>
        <dbReference type="ARBA" id="ARBA00022692"/>
    </source>
</evidence>
<feature type="transmembrane region" description="Helical" evidence="12">
    <location>
        <begin position="214"/>
        <end position="237"/>
    </location>
</feature>
<keyword evidence="14" id="KW-1185">Reference proteome</keyword>
<evidence type="ECO:0000256" key="6">
    <source>
        <dbReference type="ARBA" id="ARBA00022792"/>
    </source>
</evidence>
<proteinExistence type="inferred from homology"/>
<evidence type="ECO:0000256" key="12">
    <source>
        <dbReference type="SAM" id="Phobius"/>
    </source>
</evidence>
<dbReference type="PROSITE" id="PS50920">
    <property type="entry name" value="SOLCAR"/>
    <property type="match status" value="3"/>
</dbReference>
<evidence type="ECO:0000256" key="10">
    <source>
        <dbReference type="RuleBase" id="RU000488"/>
    </source>
</evidence>
<organism evidence="13 14">
    <name type="scientific">Zymoseptoria brevis</name>
    <dbReference type="NCBI Taxonomy" id="1047168"/>
    <lineage>
        <taxon>Eukaryota</taxon>
        <taxon>Fungi</taxon>
        <taxon>Dikarya</taxon>
        <taxon>Ascomycota</taxon>
        <taxon>Pezizomycotina</taxon>
        <taxon>Dothideomycetes</taxon>
        <taxon>Dothideomycetidae</taxon>
        <taxon>Mycosphaerellales</taxon>
        <taxon>Mycosphaerellaceae</taxon>
        <taxon>Zymoseptoria</taxon>
    </lineage>
</organism>
<name>A0A0F4GWN1_9PEZI</name>
<feature type="repeat" description="Solcar" evidence="9">
    <location>
        <begin position="40"/>
        <end position="141"/>
    </location>
</feature>
<protein>
    <submittedName>
        <fullName evidence="13">Mitochondrial carrier protein</fullName>
    </submittedName>
</protein>
<keyword evidence="5" id="KW-0677">Repeat</keyword>
<keyword evidence="6" id="KW-0496">Mitochondrion</keyword>
<gene>
    <name evidence="13" type="ORF">TI39_contig278g00001</name>
</gene>
<dbReference type="SUPFAM" id="SSF103506">
    <property type="entry name" value="Mitochondrial carrier"/>
    <property type="match status" value="1"/>
</dbReference>
<dbReference type="Pfam" id="PF00153">
    <property type="entry name" value="Mito_carr"/>
    <property type="match status" value="3"/>
</dbReference>
<dbReference type="Gene3D" id="1.50.40.10">
    <property type="entry name" value="Mitochondrial carrier domain"/>
    <property type="match status" value="1"/>
</dbReference>
<dbReference type="PANTHER" id="PTHR45939:SF2">
    <property type="entry name" value="CARRIER PROTEIN, PUTATIVE (AFU_ORTHOLOGUE AFUA_2G13870)-RELATED"/>
    <property type="match status" value="1"/>
</dbReference>
<evidence type="ECO:0000256" key="11">
    <source>
        <dbReference type="SAM" id="MobiDB-lite"/>
    </source>
</evidence>
<keyword evidence="7 12" id="KW-1133">Transmembrane helix</keyword>
<evidence type="ECO:0000313" key="13">
    <source>
        <dbReference type="EMBL" id="KJY01822.1"/>
    </source>
</evidence>
<keyword evidence="4 9" id="KW-0812">Transmembrane</keyword>
<feature type="repeat" description="Solcar" evidence="9">
    <location>
        <begin position="253"/>
        <end position="369"/>
    </location>
</feature>
<evidence type="ECO:0000256" key="2">
    <source>
        <dbReference type="ARBA" id="ARBA00006375"/>
    </source>
</evidence>
<comment type="caution">
    <text evidence="13">The sequence shown here is derived from an EMBL/GenBank/DDBJ whole genome shotgun (WGS) entry which is preliminary data.</text>
</comment>
<dbReference type="Proteomes" id="UP000033647">
    <property type="component" value="Unassembled WGS sequence"/>
</dbReference>
<evidence type="ECO:0000256" key="8">
    <source>
        <dbReference type="ARBA" id="ARBA00023136"/>
    </source>
</evidence>
<keyword evidence="8 9" id="KW-0472">Membrane</keyword>
<sequence>MSQSGDGNFAVDNKLDAFTLYHIVQQKAGKESSFNGGPALPALGHAVAGGIASALAKAVVYPIDTVTTRLQVQKQLKGDKEAPSAASGANLEYAGPLDAAVKIFNNEGGLPAFYTGLSSDVVKTIADSFLFFLAYGAAHEHMLKRQSGKQLTVMKELSVGVVAGALSKAVTTPIGNIVTRQQTAALVAARDPTSTHDGPSVRAIARRIRSEKGLAGFWSGYSAQLVLTLNPAITFAVDNLLRKLIPRSQRDSPSSRVVFLVAAMSKVIATAITYPVMLAKARAQATTGKDYARPEDHIYNADQKKTRLQKALRRTLRLFEGQLALYQSLRRIHRTEGVAGLYSGLQGELVKGFLQHGLTMTIKDNVMSGVIQLYYFLLKLTKRWPEELKHLSHEAGEMAKDVVHRGENVGATVVEGAKDLSTKVFGEDISQSAGTIAKDVQQRAENIGTTIKEGVKNVDVSQDAGSVAKDVKERAGNVAETVTESAKSLSKKAVGEEN</sequence>
<evidence type="ECO:0000313" key="14">
    <source>
        <dbReference type="Proteomes" id="UP000033647"/>
    </source>
</evidence>
<dbReference type="EMBL" id="LAFY01000270">
    <property type="protein sequence ID" value="KJY01822.1"/>
    <property type="molecule type" value="Genomic_DNA"/>
</dbReference>
<feature type="region of interest" description="Disordered" evidence="11">
    <location>
        <begin position="474"/>
        <end position="498"/>
    </location>
</feature>
<accession>A0A0F4GWN1</accession>
<evidence type="ECO:0000256" key="7">
    <source>
        <dbReference type="ARBA" id="ARBA00022989"/>
    </source>
</evidence>
<dbReference type="GO" id="GO:0015217">
    <property type="term" value="F:ADP transmembrane transporter activity"/>
    <property type="evidence" value="ECO:0007669"/>
    <property type="project" value="TreeGrafter"/>
</dbReference>
<keyword evidence="3 10" id="KW-0813">Transport</keyword>
<keyword evidence="6" id="KW-0999">Mitochondrion inner membrane</keyword>
<dbReference type="AlphaFoldDB" id="A0A0F4GWN1"/>
<comment type="subcellular location">
    <subcellularLocation>
        <location evidence="1">Membrane</location>
        <topology evidence="1">Multi-pass membrane protein</topology>
    </subcellularLocation>
</comment>
<dbReference type="OrthoDB" id="18574at2759"/>
<dbReference type="InterPro" id="IPR052217">
    <property type="entry name" value="Mito/Peroxisomal_Carrier"/>
</dbReference>
<evidence type="ECO:0000256" key="1">
    <source>
        <dbReference type="ARBA" id="ARBA00004141"/>
    </source>
</evidence>
<evidence type="ECO:0000256" key="9">
    <source>
        <dbReference type="PROSITE-ProRule" id="PRU00282"/>
    </source>
</evidence>
<dbReference type="PANTHER" id="PTHR45939">
    <property type="entry name" value="PEROXISOMAL MEMBRANE PROTEIN PMP34-RELATED"/>
    <property type="match status" value="1"/>
</dbReference>
<evidence type="ECO:0000256" key="3">
    <source>
        <dbReference type="ARBA" id="ARBA00022448"/>
    </source>
</evidence>
<dbReference type="InterPro" id="IPR018108">
    <property type="entry name" value="MCP_transmembrane"/>
</dbReference>
<feature type="repeat" description="Solcar" evidence="9">
    <location>
        <begin position="151"/>
        <end position="244"/>
    </location>
</feature>
<reference evidence="13 14" key="1">
    <citation type="submission" date="2015-03" db="EMBL/GenBank/DDBJ databases">
        <title>RNA-seq based gene annotation and comparative genomics of four Zymoseptoria species reveal species-specific pathogenicity related genes and transposable element activity.</title>
        <authorList>
            <person name="Grandaubert J."/>
            <person name="Bhattacharyya A."/>
            <person name="Stukenbrock E.H."/>
        </authorList>
    </citation>
    <scope>NUCLEOTIDE SEQUENCE [LARGE SCALE GENOMIC DNA]</scope>
    <source>
        <strain evidence="13 14">Zb18110</strain>
    </source>
</reference>
<dbReference type="InterPro" id="IPR023395">
    <property type="entry name" value="MCP_dom_sf"/>
</dbReference>